<dbReference type="Proteomes" id="UP000665043">
    <property type="component" value="Chromosome"/>
</dbReference>
<evidence type="ECO:0000256" key="1">
    <source>
        <dbReference type="SAM" id="Phobius"/>
    </source>
</evidence>
<keyword evidence="1" id="KW-1133">Transmembrane helix</keyword>
<name>A0ABX7VTZ3_9BACI</name>
<organism evidence="2 3">
    <name type="scientific">Sediminibacillus dalangtanensis</name>
    <dbReference type="NCBI Taxonomy" id="2729421"/>
    <lineage>
        <taxon>Bacteria</taxon>
        <taxon>Bacillati</taxon>
        <taxon>Bacillota</taxon>
        <taxon>Bacilli</taxon>
        <taxon>Bacillales</taxon>
        <taxon>Bacillaceae</taxon>
        <taxon>Sediminibacillus</taxon>
    </lineage>
</organism>
<keyword evidence="1" id="KW-0472">Membrane</keyword>
<evidence type="ECO:0000313" key="2">
    <source>
        <dbReference type="EMBL" id="QTN00142.1"/>
    </source>
</evidence>
<proteinExistence type="predicted"/>
<sequence>MPGKGGYSLSHFETCNRNIGEAVKITCQDGTVHRGIIDRVHRDRVFIRPIEDRVGDPGPGGPGLFLYGPGWGWGYGAAYGIAFASIAALTLLPFIFW</sequence>
<gene>
    <name evidence="2" type="ORF">ERJ70_13055</name>
</gene>
<keyword evidence="3" id="KW-1185">Reference proteome</keyword>
<dbReference type="EMBL" id="CP046956">
    <property type="protein sequence ID" value="QTN00142.1"/>
    <property type="molecule type" value="Genomic_DNA"/>
</dbReference>
<keyword evidence="1" id="KW-0812">Transmembrane</keyword>
<evidence type="ECO:0000313" key="3">
    <source>
        <dbReference type="Proteomes" id="UP000665043"/>
    </source>
</evidence>
<protein>
    <submittedName>
        <fullName evidence="2">Uncharacterized protein</fullName>
    </submittedName>
</protein>
<reference evidence="2 3" key="1">
    <citation type="submission" date="2019-12" db="EMBL/GenBank/DDBJ databases">
        <title>The whole genome sequencing of a strain isolated from a Mars analog, Dalangtan Playa.</title>
        <authorList>
            <person name="Huang T."/>
        </authorList>
    </citation>
    <scope>NUCLEOTIDE SEQUENCE [LARGE SCALE GENOMIC DNA]</scope>
    <source>
        <strain evidence="2 3">DP4-553-S</strain>
    </source>
</reference>
<accession>A0ABX7VTZ3</accession>
<feature type="transmembrane region" description="Helical" evidence="1">
    <location>
        <begin position="73"/>
        <end position="96"/>
    </location>
</feature>